<evidence type="ECO:0000313" key="2">
    <source>
        <dbReference type="Proteomes" id="UP000821845"/>
    </source>
</evidence>
<dbReference type="Proteomes" id="UP000821845">
    <property type="component" value="Chromosome 6"/>
</dbReference>
<proteinExistence type="predicted"/>
<gene>
    <name evidence="1" type="ORF">HPB50_022618</name>
</gene>
<keyword evidence="2" id="KW-1185">Reference proteome</keyword>
<sequence>MKRLFQQLGAAVEGKYLAEQDEPVRVHDFSTPPEHGNLLDLRHRVRHRTCRSTLVARPYEEVLCRMSSPGSCRGVESLQTLHLCYMVGLVGLELSFNVSVSTSSECVRRSVHGDAVTAAS</sequence>
<name>A0ACB7S5Y2_HYAAI</name>
<protein>
    <submittedName>
        <fullName evidence="1">Uncharacterized protein</fullName>
    </submittedName>
</protein>
<reference evidence="1" key="1">
    <citation type="submission" date="2020-05" db="EMBL/GenBank/DDBJ databases">
        <title>Large-scale comparative analyses of tick genomes elucidate their genetic diversity and vector capacities.</title>
        <authorList>
            <person name="Jia N."/>
            <person name="Wang J."/>
            <person name="Shi W."/>
            <person name="Du L."/>
            <person name="Sun Y."/>
            <person name="Zhan W."/>
            <person name="Jiang J."/>
            <person name="Wang Q."/>
            <person name="Zhang B."/>
            <person name="Ji P."/>
            <person name="Sakyi L.B."/>
            <person name="Cui X."/>
            <person name="Yuan T."/>
            <person name="Jiang B."/>
            <person name="Yang W."/>
            <person name="Lam T.T.-Y."/>
            <person name="Chang Q."/>
            <person name="Ding S."/>
            <person name="Wang X."/>
            <person name="Zhu J."/>
            <person name="Ruan X."/>
            <person name="Zhao L."/>
            <person name="Wei J."/>
            <person name="Que T."/>
            <person name="Du C."/>
            <person name="Cheng J."/>
            <person name="Dai P."/>
            <person name="Han X."/>
            <person name="Huang E."/>
            <person name="Gao Y."/>
            <person name="Liu J."/>
            <person name="Shao H."/>
            <person name="Ye R."/>
            <person name="Li L."/>
            <person name="Wei W."/>
            <person name="Wang X."/>
            <person name="Wang C."/>
            <person name="Yang T."/>
            <person name="Huo Q."/>
            <person name="Li W."/>
            <person name="Guo W."/>
            <person name="Chen H."/>
            <person name="Zhou L."/>
            <person name="Ni X."/>
            <person name="Tian J."/>
            <person name="Zhou Y."/>
            <person name="Sheng Y."/>
            <person name="Liu T."/>
            <person name="Pan Y."/>
            <person name="Xia L."/>
            <person name="Li J."/>
            <person name="Zhao F."/>
            <person name="Cao W."/>
        </authorList>
    </citation>
    <scope>NUCLEOTIDE SEQUENCE</scope>
    <source>
        <strain evidence="1">Hyas-2018</strain>
    </source>
</reference>
<accession>A0ACB7S5Y2</accession>
<dbReference type="EMBL" id="CM023486">
    <property type="protein sequence ID" value="KAH6929073.1"/>
    <property type="molecule type" value="Genomic_DNA"/>
</dbReference>
<organism evidence="1 2">
    <name type="scientific">Hyalomma asiaticum</name>
    <name type="common">Tick</name>
    <dbReference type="NCBI Taxonomy" id="266040"/>
    <lineage>
        <taxon>Eukaryota</taxon>
        <taxon>Metazoa</taxon>
        <taxon>Ecdysozoa</taxon>
        <taxon>Arthropoda</taxon>
        <taxon>Chelicerata</taxon>
        <taxon>Arachnida</taxon>
        <taxon>Acari</taxon>
        <taxon>Parasitiformes</taxon>
        <taxon>Ixodida</taxon>
        <taxon>Ixodoidea</taxon>
        <taxon>Ixodidae</taxon>
        <taxon>Hyalomminae</taxon>
        <taxon>Hyalomma</taxon>
    </lineage>
</organism>
<comment type="caution">
    <text evidence="1">The sequence shown here is derived from an EMBL/GenBank/DDBJ whole genome shotgun (WGS) entry which is preliminary data.</text>
</comment>
<evidence type="ECO:0000313" key="1">
    <source>
        <dbReference type="EMBL" id="KAH6929073.1"/>
    </source>
</evidence>